<comment type="caution">
    <text evidence="2">The sequence shown here is derived from an EMBL/GenBank/DDBJ whole genome shotgun (WGS) entry which is preliminary data.</text>
</comment>
<evidence type="ECO:0000313" key="3">
    <source>
        <dbReference type="Proteomes" id="UP000594638"/>
    </source>
</evidence>
<gene>
    <name evidence="2" type="ORF">OLEA9_A046719</name>
</gene>
<dbReference type="Proteomes" id="UP000594638">
    <property type="component" value="Unassembled WGS sequence"/>
</dbReference>
<protein>
    <submittedName>
        <fullName evidence="2">Uncharacterized protein</fullName>
    </submittedName>
</protein>
<dbReference type="AlphaFoldDB" id="A0A8S0PGM5"/>
<dbReference type="Gramene" id="OE9A046719T1">
    <property type="protein sequence ID" value="OE9A046719C1"/>
    <property type="gene ID" value="OE9A046719"/>
</dbReference>
<feature type="compositionally biased region" description="Low complexity" evidence="1">
    <location>
        <begin position="10"/>
        <end position="25"/>
    </location>
</feature>
<dbReference type="EMBL" id="CACTIH010000050">
    <property type="protein sequence ID" value="CAA2941904.1"/>
    <property type="molecule type" value="Genomic_DNA"/>
</dbReference>
<keyword evidence="3" id="KW-1185">Reference proteome</keyword>
<evidence type="ECO:0000313" key="2">
    <source>
        <dbReference type="EMBL" id="CAA2941904.1"/>
    </source>
</evidence>
<reference evidence="2 3" key="1">
    <citation type="submission" date="2019-12" db="EMBL/GenBank/DDBJ databases">
        <authorList>
            <person name="Alioto T."/>
            <person name="Alioto T."/>
            <person name="Gomez Garrido J."/>
        </authorList>
    </citation>
    <scope>NUCLEOTIDE SEQUENCE [LARGE SCALE GENOMIC DNA]</scope>
</reference>
<proteinExistence type="predicted"/>
<sequence length="118" mass="13006">MGDEAPSTVNLDLNLGPLDNLNNDGEPGSGSYPNVPINLEDWLDDPVLRLREVWLRSQHLRSLLRQVPIPSEARNLALELICGSGLQTGEGSVVAEERPTEVAKMWENDNGYLEGEDL</sequence>
<organism evidence="2 3">
    <name type="scientific">Olea europaea subsp. europaea</name>
    <dbReference type="NCBI Taxonomy" id="158383"/>
    <lineage>
        <taxon>Eukaryota</taxon>
        <taxon>Viridiplantae</taxon>
        <taxon>Streptophyta</taxon>
        <taxon>Embryophyta</taxon>
        <taxon>Tracheophyta</taxon>
        <taxon>Spermatophyta</taxon>
        <taxon>Magnoliopsida</taxon>
        <taxon>eudicotyledons</taxon>
        <taxon>Gunneridae</taxon>
        <taxon>Pentapetalae</taxon>
        <taxon>asterids</taxon>
        <taxon>lamiids</taxon>
        <taxon>Lamiales</taxon>
        <taxon>Oleaceae</taxon>
        <taxon>Oleeae</taxon>
        <taxon>Olea</taxon>
    </lineage>
</organism>
<name>A0A8S0PGM5_OLEEU</name>
<feature type="region of interest" description="Disordered" evidence="1">
    <location>
        <begin position="1"/>
        <end position="32"/>
    </location>
</feature>
<accession>A0A8S0PGM5</accession>
<evidence type="ECO:0000256" key="1">
    <source>
        <dbReference type="SAM" id="MobiDB-lite"/>
    </source>
</evidence>